<evidence type="ECO:0000256" key="2">
    <source>
        <dbReference type="ARBA" id="ARBA00022737"/>
    </source>
</evidence>
<evidence type="ECO:0000313" key="4">
    <source>
        <dbReference type="EMBL" id="PYE78167.1"/>
    </source>
</evidence>
<dbReference type="PANTHER" id="PTHR48051">
    <property type="match status" value="1"/>
</dbReference>
<dbReference type="InterPro" id="IPR032675">
    <property type="entry name" value="LRR_dom_sf"/>
</dbReference>
<gene>
    <name evidence="4" type="ORF">DFQ15_10980</name>
</gene>
<evidence type="ECO:0000256" key="1">
    <source>
        <dbReference type="ARBA" id="ARBA00022614"/>
    </source>
</evidence>
<dbReference type="Gene3D" id="3.80.10.10">
    <property type="entry name" value="Ribonuclease Inhibitor"/>
    <property type="match status" value="1"/>
</dbReference>
<dbReference type="InterPro" id="IPR003812">
    <property type="entry name" value="Fido"/>
</dbReference>
<evidence type="ECO:0000313" key="5">
    <source>
        <dbReference type="Proteomes" id="UP000247540"/>
    </source>
</evidence>
<keyword evidence="1" id="KW-0433">Leucine-rich repeat</keyword>
<keyword evidence="2" id="KW-0677">Repeat</keyword>
<dbReference type="Pfam" id="PF13855">
    <property type="entry name" value="LRR_8"/>
    <property type="match status" value="1"/>
</dbReference>
<dbReference type="EMBL" id="QJTC01000009">
    <property type="protein sequence ID" value="PYE78167.1"/>
    <property type="molecule type" value="Genomic_DNA"/>
</dbReference>
<name>A0A318SU33_9BURK</name>
<dbReference type="Pfam" id="PF02661">
    <property type="entry name" value="Fic"/>
    <property type="match status" value="1"/>
</dbReference>
<dbReference type="RefSeq" id="WP_158529023.1">
    <property type="nucleotide sequence ID" value="NZ_JAMOFZ010000009.1"/>
</dbReference>
<proteinExistence type="predicted"/>
<dbReference type="SMART" id="SM00369">
    <property type="entry name" value="LRR_TYP"/>
    <property type="match status" value="3"/>
</dbReference>
<dbReference type="SUPFAM" id="SSF52058">
    <property type="entry name" value="L domain-like"/>
    <property type="match status" value="1"/>
</dbReference>
<feature type="domain" description="Fido" evidence="3">
    <location>
        <begin position="375"/>
        <end position="526"/>
    </location>
</feature>
<reference evidence="4 5" key="1">
    <citation type="submission" date="2018-06" db="EMBL/GenBank/DDBJ databases">
        <title>Genomic Encyclopedia of Type Strains, Phase III (KMG-III): the genomes of soil and plant-associated and newly described type strains.</title>
        <authorList>
            <person name="Whitman W."/>
        </authorList>
    </citation>
    <scope>NUCLEOTIDE SEQUENCE [LARGE SCALE GENOMIC DNA]</scope>
    <source>
        <strain evidence="4 5">CECT 7646</strain>
    </source>
</reference>
<dbReference type="GO" id="GO:0005737">
    <property type="term" value="C:cytoplasm"/>
    <property type="evidence" value="ECO:0007669"/>
    <property type="project" value="TreeGrafter"/>
</dbReference>
<dbReference type="AlphaFoldDB" id="A0A318SU33"/>
<dbReference type="Gene3D" id="1.10.3290.10">
    <property type="entry name" value="Fido-like domain"/>
    <property type="match status" value="1"/>
</dbReference>
<dbReference type="InterPro" id="IPR036597">
    <property type="entry name" value="Fido-like_dom_sf"/>
</dbReference>
<dbReference type="PROSITE" id="PS51459">
    <property type="entry name" value="FIDO"/>
    <property type="match status" value="1"/>
</dbReference>
<accession>A0A318SU33</accession>
<dbReference type="InterPro" id="IPR050216">
    <property type="entry name" value="LRR_domain-containing"/>
</dbReference>
<dbReference type="Proteomes" id="UP000247540">
    <property type="component" value="Unassembled WGS sequence"/>
</dbReference>
<comment type="caution">
    <text evidence="4">The sequence shown here is derived from an EMBL/GenBank/DDBJ whole genome shotgun (WGS) entry which is preliminary data.</text>
</comment>
<dbReference type="OrthoDB" id="9813719at2"/>
<dbReference type="SUPFAM" id="SSF140931">
    <property type="entry name" value="Fic-like"/>
    <property type="match status" value="1"/>
</dbReference>
<protein>
    <submittedName>
        <fullName evidence="4">Leucine rich repeat (LRR) protein</fullName>
    </submittedName>
</protein>
<sequence length="546" mass="60203">MVWDPHAPALDRGRVAEVAARVIEEAEPNGLMSPFIREGALDAACVTGPYIPPAKTERLQLLTQALQAWDGPDSAKSTILKAFVDDDFLLYLDRCNLTSLPRGLHLLTHMGNLSVENNPLLQRLPDQLAFAPKLTRLDVAGCDLHALPANLSQARGLVVLDVAGNKNLRSLPDSMDRLEKLQTVNLKNCDLSRLPEGGFGPSLRELDLCDNKRLGQLPSEIGKSQNLELILLRNCALRQIPSAIGNLPKLRALDMAGNTQIVELPPGIDFKKVYVGTRETQVRLMELILSLPIASDIRTRNEKELKALQKKWQGLQKKMAKGGAETAQRAQAAREEVDGLRAGLSNTVQSTSRAGMNWNAAANQVQRWASEGDPLDTEHLKKLNAMLGRDLQPFNDPQAVENFGARFGEFRRQLTGFVQDHAWCGVVDEREIGVEMAHFDEWFESKADQVAQGTVTPVELAAATAQRLISIHPFPDANGRTARLAADWVLASYGLPPSACDDRQTTVYSSGNNRKGPEDALNWMTRGLAKTIDIYEQHLKGSSSWW</sequence>
<keyword evidence="5" id="KW-1185">Reference proteome</keyword>
<organism evidence="4 5">
    <name type="scientific">Xylophilus ampelinus</name>
    <dbReference type="NCBI Taxonomy" id="54067"/>
    <lineage>
        <taxon>Bacteria</taxon>
        <taxon>Pseudomonadati</taxon>
        <taxon>Pseudomonadota</taxon>
        <taxon>Betaproteobacteria</taxon>
        <taxon>Burkholderiales</taxon>
        <taxon>Xylophilus</taxon>
    </lineage>
</organism>
<dbReference type="PANTHER" id="PTHR48051:SF1">
    <property type="entry name" value="RAS SUPPRESSOR PROTEIN 1"/>
    <property type="match status" value="1"/>
</dbReference>
<dbReference type="InterPro" id="IPR001611">
    <property type="entry name" value="Leu-rich_rpt"/>
</dbReference>
<evidence type="ECO:0000259" key="3">
    <source>
        <dbReference type="PROSITE" id="PS51459"/>
    </source>
</evidence>
<dbReference type="InterPro" id="IPR003591">
    <property type="entry name" value="Leu-rich_rpt_typical-subtyp"/>
</dbReference>